<dbReference type="SUPFAM" id="SSF53474">
    <property type="entry name" value="alpha/beta-Hydrolases"/>
    <property type="match status" value="1"/>
</dbReference>
<evidence type="ECO:0000313" key="4">
    <source>
        <dbReference type="WBParaSite" id="ACRNAN_scaffold5822.g9269.t1"/>
    </source>
</evidence>
<dbReference type="SMART" id="SM01127">
    <property type="entry name" value="DDHD"/>
    <property type="match status" value="1"/>
</dbReference>
<dbReference type="PANTHER" id="PTHR23509:SF10">
    <property type="entry name" value="LD21067P"/>
    <property type="match status" value="1"/>
</dbReference>
<evidence type="ECO:0000256" key="1">
    <source>
        <dbReference type="ARBA" id="ARBA00038464"/>
    </source>
</evidence>
<dbReference type="Proteomes" id="UP000887540">
    <property type="component" value="Unplaced"/>
</dbReference>
<comment type="similarity">
    <text evidence="1">Belongs to the PA-PLA1 family.</text>
</comment>
<keyword evidence="3" id="KW-1185">Reference proteome</keyword>
<evidence type="ECO:0000259" key="2">
    <source>
        <dbReference type="PROSITE" id="PS51043"/>
    </source>
</evidence>
<proteinExistence type="inferred from homology"/>
<accession>A0A914E621</accession>
<evidence type="ECO:0000313" key="3">
    <source>
        <dbReference type="Proteomes" id="UP000887540"/>
    </source>
</evidence>
<dbReference type="InterPro" id="IPR058055">
    <property type="entry name" value="PA-PLA1"/>
</dbReference>
<dbReference type="AlphaFoldDB" id="A0A914E621"/>
<dbReference type="PANTHER" id="PTHR23509">
    <property type="entry name" value="PA-PL1 PHOSPHOLIPASE FAMILY"/>
    <property type="match status" value="1"/>
</dbReference>
<dbReference type="InterPro" id="IPR004177">
    <property type="entry name" value="DDHD_dom"/>
</dbReference>
<dbReference type="Pfam" id="PF02862">
    <property type="entry name" value="DDHD"/>
    <property type="match status" value="1"/>
</dbReference>
<dbReference type="InterPro" id="IPR029058">
    <property type="entry name" value="AB_hydrolase_fold"/>
</dbReference>
<reference evidence="4" key="1">
    <citation type="submission" date="2022-11" db="UniProtKB">
        <authorList>
            <consortium name="WormBaseParasite"/>
        </authorList>
    </citation>
    <scope>IDENTIFICATION</scope>
</reference>
<sequence>MHEWVNVAMEKFTNEWKEEVVDHRKKFKENRENLIETIWIPLNPLESVKVEEEWYRVSKKPKDSKYSSEILIFNGNYRVIFHDNLAYLKSVYSGTVNMVISDYEEVSFERVPHPSVVLMEVYLTLSTQNIARYQLLFYPRPRIRLQRGHVWIPTNVEERTPVLDLVFVVHGIGHHHGEEDIVSNTKNIKDGFSLYAKKFYKKRSLPTFIPIAWRHNLTLNDELIKHLSTARNGSFAQEATTIVNDVIYYANSKIFSPKIIEKAFQEMNRKYSIFLKYDLKENKGQFQERGRVSILAHSLGSVLAYDILKDHATSINFNNKVKNLFIIGSPLGLFLAHANMTQQDILQNDFIKQGRIFNIRHPQDPIAYRLEPIFPNVTGNHEQFLLSKSSALNYLKNALSDLYNRPGLEILNEKNESHGDKMNVPKGIDYALEDIPIDRIDLLTLLQTYPIYYIKLLNDIGKAHSSYWNKNEVTELMAQVIYESPPSSPEAFFSGCL</sequence>
<dbReference type="GO" id="GO:0005737">
    <property type="term" value="C:cytoplasm"/>
    <property type="evidence" value="ECO:0007669"/>
    <property type="project" value="TreeGrafter"/>
</dbReference>
<organism evidence="3 4">
    <name type="scientific">Acrobeloides nanus</name>
    <dbReference type="NCBI Taxonomy" id="290746"/>
    <lineage>
        <taxon>Eukaryota</taxon>
        <taxon>Metazoa</taxon>
        <taxon>Ecdysozoa</taxon>
        <taxon>Nematoda</taxon>
        <taxon>Chromadorea</taxon>
        <taxon>Rhabditida</taxon>
        <taxon>Tylenchina</taxon>
        <taxon>Cephalobomorpha</taxon>
        <taxon>Cephaloboidea</taxon>
        <taxon>Cephalobidae</taxon>
        <taxon>Acrobeloides</taxon>
    </lineage>
</organism>
<protein>
    <submittedName>
        <fullName evidence="4">DDHD domain-containing protein</fullName>
    </submittedName>
</protein>
<dbReference type="GO" id="GO:0004620">
    <property type="term" value="F:phospholipase activity"/>
    <property type="evidence" value="ECO:0007669"/>
    <property type="project" value="TreeGrafter"/>
</dbReference>
<name>A0A914E621_9BILA</name>
<dbReference type="PROSITE" id="PS51043">
    <property type="entry name" value="DDHD"/>
    <property type="match status" value="1"/>
</dbReference>
<dbReference type="GO" id="GO:0046872">
    <property type="term" value="F:metal ion binding"/>
    <property type="evidence" value="ECO:0007669"/>
    <property type="project" value="InterPro"/>
</dbReference>
<feature type="domain" description="DDHD" evidence="2">
    <location>
        <begin position="317"/>
        <end position="483"/>
    </location>
</feature>
<dbReference type="WBParaSite" id="ACRNAN_scaffold5822.g9269.t1">
    <property type="protein sequence ID" value="ACRNAN_scaffold5822.g9269.t1"/>
    <property type="gene ID" value="ACRNAN_scaffold5822.g9269"/>
</dbReference>